<keyword evidence="2" id="KW-1185">Reference proteome</keyword>
<comment type="caution">
    <text evidence="1">The sequence shown here is derived from an EMBL/GenBank/DDBJ whole genome shotgun (WGS) entry which is preliminary data.</text>
</comment>
<evidence type="ECO:0008006" key="3">
    <source>
        <dbReference type="Google" id="ProtNLM"/>
    </source>
</evidence>
<protein>
    <recommendedName>
        <fullName evidence="3">Immunity protein 30 domain-containing protein</fullName>
    </recommendedName>
</protein>
<dbReference type="Proteomes" id="UP001596045">
    <property type="component" value="Unassembled WGS sequence"/>
</dbReference>
<accession>A0ABW0MEY9</accession>
<name>A0ABW0MEY9_9BURK</name>
<gene>
    <name evidence="1" type="ORF">ACFPM8_20635</name>
</gene>
<dbReference type="RefSeq" id="WP_379000518.1">
    <property type="nucleotide sequence ID" value="NZ_JBHSMT010000030.1"/>
</dbReference>
<sequence length="125" mass="14674">MDSTIIIDVLRNELLSAENILNAEYSFEKAEPSYLRCLEIVKNAPEMRPQFADLLTSLFNAGEISDEPVAFLMHALRWLEIREWAEYNLRQIPNAIARGRPFEKVIEAFSDDWENQEFYQLFSKK</sequence>
<evidence type="ECO:0000313" key="1">
    <source>
        <dbReference type="EMBL" id="MFC5476379.1"/>
    </source>
</evidence>
<organism evidence="1 2">
    <name type="scientific">Paraherbaspirillum soli</name>
    <dbReference type="NCBI Taxonomy" id="631222"/>
    <lineage>
        <taxon>Bacteria</taxon>
        <taxon>Pseudomonadati</taxon>
        <taxon>Pseudomonadota</taxon>
        <taxon>Betaproteobacteria</taxon>
        <taxon>Burkholderiales</taxon>
        <taxon>Oxalobacteraceae</taxon>
        <taxon>Paraherbaspirillum</taxon>
    </lineage>
</organism>
<evidence type="ECO:0000313" key="2">
    <source>
        <dbReference type="Proteomes" id="UP001596045"/>
    </source>
</evidence>
<proteinExistence type="predicted"/>
<dbReference type="EMBL" id="JBHSMT010000030">
    <property type="protein sequence ID" value="MFC5476379.1"/>
    <property type="molecule type" value="Genomic_DNA"/>
</dbReference>
<reference evidence="2" key="1">
    <citation type="journal article" date="2019" name="Int. J. Syst. Evol. Microbiol.">
        <title>The Global Catalogue of Microorganisms (GCM) 10K type strain sequencing project: providing services to taxonomists for standard genome sequencing and annotation.</title>
        <authorList>
            <consortium name="The Broad Institute Genomics Platform"/>
            <consortium name="The Broad Institute Genome Sequencing Center for Infectious Disease"/>
            <person name="Wu L."/>
            <person name="Ma J."/>
        </authorList>
    </citation>
    <scope>NUCLEOTIDE SEQUENCE [LARGE SCALE GENOMIC DNA]</scope>
    <source>
        <strain evidence="2">JCM 17066</strain>
    </source>
</reference>